<sequence>MLLIVVPIIMLLLHHYFNTIPPIFQTIFQAISILFANVFIVIPISIILFIRDLGNVFFNKEKSVDPKIILITGASSGIGASIAREYAKPGVILGLLARSEDKLSKVAEQCIEKGAKCEILKIDISNIESLNKALEDFDDKYPIDLLFANAGQLAATRDNFGKVKWEDAYKPYIDVNYIGNIASVMTVYKRMKERKRGQIAITTSIAGWFSPPTTAFYNSMKSALNTFARDLFYIAKPYNVHISLIVPGLIETNMTAHPDQPFPHTPNRYESADNLAKIIKYQLSYNVFHIGWPYFQNIITFTIATFPIRIQLLISNMMGNHMTKNGKNIVL</sequence>
<comment type="similarity">
    <text evidence="1">Belongs to the short-chain dehydrogenases/reductases (SDR) family.</text>
</comment>
<organism evidence="3 4">
    <name type="scientific">Rhizophagus irregularis</name>
    <dbReference type="NCBI Taxonomy" id="588596"/>
    <lineage>
        <taxon>Eukaryota</taxon>
        <taxon>Fungi</taxon>
        <taxon>Fungi incertae sedis</taxon>
        <taxon>Mucoromycota</taxon>
        <taxon>Glomeromycotina</taxon>
        <taxon>Glomeromycetes</taxon>
        <taxon>Glomerales</taxon>
        <taxon>Glomeraceae</taxon>
        <taxon>Rhizophagus</taxon>
    </lineage>
</organism>
<dbReference type="GO" id="GO:0016491">
    <property type="term" value="F:oxidoreductase activity"/>
    <property type="evidence" value="ECO:0007669"/>
    <property type="project" value="UniProtKB-KW"/>
</dbReference>
<accession>A0A2I1E1N6</accession>
<dbReference type="VEuPathDB" id="FungiDB:RhiirA1_426589"/>
<dbReference type="InterPro" id="IPR036291">
    <property type="entry name" value="NAD(P)-bd_dom_sf"/>
</dbReference>
<dbReference type="EMBL" id="LLXH01001255">
    <property type="protein sequence ID" value="PKC59822.1"/>
    <property type="molecule type" value="Genomic_DNA"/>
</dbReference>
<dbReference type="VEuPathDB" id="FungiDB:FUN_018791"/>
<gene>
    <name evidence="3" type="ORF">RhiirA1_426589</name>
</gene>
<evidence type="ECO:0000313" key="3">
    <source>
        <dbReference type="EMBL" id="PKC59822.1"/>
    </source>
</evidence>
<dbReference type="VEuPathDB" id="FungiDB:RhiirFUN_015232"/>
<dbReference type="PANTHER" id="PTHR42901">
    <property type="entry name" value="ALCOHOL DEHYDROGENASE"/>
    <property type="match status" value="1"/>
</dbReference>
<evidence type="ECO:0000256" key="2">
    <source>
        <dbReference type="ARBA" id="ARBA00023002"/>
    </source>
</evidence>
<reference evidence="3 4" key="2">
    <citation type="submission" date="2017-10" db="EMBL/GenBank/DDBJ databases">
        <title>Genome analyses suggest a sexual origin of heterokaryosis in a supposedly ancient asexual fungus.</title>
        <authorList>
            <person name="Corradi N."/>
            <person name="Sedzielewska K."/>
            <person name="Noel J."/>
            <person name="Charron P."/>
            <person name="Farinelli L."/>
            <person name="Marton T."/>
            <person name="Kruger M."/>
            <person name="Pelin A."/>
            <person name="Brachmann A."/>
            <person name="Corradi N."/>
        </authorList>
    </citation>
    <scope>NUCLEOTIDE SEQUENCE [LARGE SCALE GENOMIC DNA]</scope>
    <source>
        <strain evidence="3 4">A1</strain>
    </source>
</reference>
<proteinExistence type="inferred from homology"/>
<dbReference type="Proteomes" id="UP000232688">
    <property type="component" value="Unassembled WGS sequence"/>
</dbReference>
<dbReference type="SUPFAM" id="SSF51735">
    <property type="entry name" value="NAD(P)-binding Rossmann-fold domains"/>
    <property type="match status" value="1"/>
</dbReference>
<dbReference type="OrthoDB" id="2102561at2759"/>
<comment type="caution">
    <text evidence="3">The sequence shown here is derived from an EMBL/GenBank/DDBJ whole genome shotgun (WGS) entry which is preliminary data.</text>
</comment>
<name>A0A2I1E1N6_9GLOM</name>
<dbReference type="InterPro" id="IPR002347">
    <property type="entry name" value="SDR_fam"/>
</dbReference>
<dbReference type="Pfam" id="PF00106">
    <property type="entry name" value="adh_short"/>
    <property type="match status" value="1"/>
</dbReference>
<protein>
    <submittedName>
        <fullName evidence="3">NAD(P)-binding protein</fullName>
    </submittedName>
</protein>
<dbReference type="PRINTS" id="PR00081">
    <property type="entry name" value="GDHRDH"/>
</dbReference>
<reference evidence="3 4" key="1">
    <citation type="submission" date="2017-10" db="EMBL/GenBank/DDBJ databases">
        <title>Extensive intraspecific genome diversity in a model arbuscular mycorrhizal fungus.</title>
        <authorList>
            <person name="Chen E.C.H."/>
            <person name="Morin E."/>
            <person name="Baudet D."/>
            <person name="Noel J."/>
            <person name="Ndikumana S."/>
            <person name="Charron P."/>
            <person name="St-Onge C."/>
            <person name="Giorgi J."/>
            <person name="Grigoriev I.V."/>
            <person name="Roux C."/>
            <person name="Martin F.M."/>
            <person name="Corradi N."/>
        </authorList>
    </citation>
    <scope>NUCLEOTIDE SEQUENCE [LARGE SCALE GENOMIC DNA]</scope>
    <source>
        <strain evidence="3 4">A1</strain>
    </source>
</reference>
<dbReference type="AlphaFoldDB" id="A0A2I1E1N6"/>
<keyword evidence="2" id="KW-0560">Oxidoreductase</keyword>
<evidence type="ECO:0000313" key="4">
    <source>
        <dbReference type="Proteomes" id="UP000232688"/>
    </source>
</evidence>
<evidence type="ECO:0000256" key="1">
    <source>
        <dbReference type="ARBA" id="ARBA00006484"/>
    </source>
</evidence>
<dbReference type="PANTHER" id="PTHR42901:SF1">
    <property type="entry name" value="ALCOHOL DEHYDROGENASE"/>
    <property type="match status" value="1"/>
</dbReference>
<feature type="non-terminal residue" evidence="3">
    <location>
        <position position="331"/>
    </location>
</feature>
<dbReference type="Gene3D" id="3.40.50.720">
    <property type="entry name" value="NAD(P)-binding Rossmann-like Domain"/>
    <property type="match status" value="1"/>
</dbReference>